<evidence type="ECO:0000256" key="2">
    <source>
        <dbReference type="ARBA" id="ARBA00012438"/>
    </source>
</evidence>
<evidence type="ECO:0000256" key="5">
    <source>
        <dbReference type="ARBA" id="ARBA00022741"/>
    </source>
</evidence>
<keyword evidence="9" id="KW-0175">Coiled coil</keyword>
<organism evidence="12 13">
    <name type="scientific">Acetanaerobacterium elongatum</name>
    <dbReference type="NCBI Taxonomy" id="258515"/>
    <lineage>
        <taxon>Bacteria</taxon>
        <taxon>Bacillati</taxon>
        <taxon>Bacillota</taxon>
        <taxon>Clostridia</taxon>
        <taxon>Eubacteriales</taxon>
        <taxon>Oscillospiraceae</taxon>
        <taxon>Acetanaerobacterium</taxon>
    </lineage>
</organism>
<feature type="transmembrane region" description="Helical" evidence="10">
    <location>
        <begin position="86"/>
        <end position="112"/>
    </location>
</feature>
<evidence type="ECO:0000256" key="4">
    <source>
        <dbReference type="ARBA" id="ARBA00022679"/>
    </source>
</evidence>
<dbReference type="GO" id="GO:0005524">
    <property type="term" value="F:ATP binding"/>
    <property type="evidence" value="ECO:0007669"/>
    <property type="project" value="UniProtKB-KW"/>
</dbReference>
<proteinExistence type="predicted"/>
<dbReference type="InterPro" id="IPR050482">
    <property type="entry name" value="Sensor_HK_TwoCompSys"/>
</dbReference>
<accession>A0A1G9ZUD9</accession>
<evidence type="ECO:0000256" key="8">
    <source>
        <dbReference type="ARBA" id="ARBA00023012"/>
    </source>
</evidence>
<evidence type="ECO:0000259" key="11">
    <source>
        <dbReference type="Pfam" id="PF07730"/>
    </source>
</evidence>
<dbReference type="Gene3D" id="3.30.565.10">
    <property type="entry name" value="Histidine kinase-like ATPase, C-terminal domain"/>
    <property type="match status" value="1"/>
</dbReference>
<reference evidence="12 13" key="1">
    <citation type="submission" date="2016-10" db="EMBL/GenBank/DDBJ databases">
        <authorList>
            <person name="de Groot N.N."/>
        </authorList>
    </citation>
    <scope>NUCLEOTIDE SEQUENCE [LARGE SCALE GENOMIC DNA]</scope>
    <source>
        <strain evidence="12 13">CGMCC 1.5012</strain>
    </source>
</reference>
<dbReference type="EC" id="2.7.13.3" evidence="2"/>
<dbReference type="AlphaFoldDB" id="A0A1G9ZUD9"/>
<dbReference type="EMBL" id="FNID01000014">
    <property type="protein sequence ID" value="SDN24878.1"/>
    <property type="molecule type" value="Genomic_DNA"/>
</dbReference>
<comment type="catalytic activity">
    <reaction evidence="1">
        <text>ATP + protein L-histidine = ADP + protein N-phospho-L-histidine.</text>
        <dbReference type="EC" id="2.7.13.3"/>
    </reaction>
</comment>
<evidence type="ECO:0000256" key="3">
    <source>
        <dbReference type="ARBA" id="ARBA00022553"/>
    </source>
</evidence>
<sequence length="367" mass="40918">MYGLLNKTILFVLCMLVFLPVSGSLYAVAWVILAVMVTALNEYLGQDRVKLILFLAYSALCIFIKQPLCFLPLICYDIGFLKPKWAVFLAAVPLALQVSAVGLLNAALIAVFCGLACLMKYQTATQQRLRSEFISLRDSAKELSISLQEKNRELLEKQDYEVNLATLRERNRISREMHDTVGHLLSSAILQIGALLAITKDEAQRESLRQLKDTLSKGMDSVRKSIHDLHDESVDLLSEVQALVNGFRFCPATLEYDVQENPERAVKYAFIAILKESLSNVSKHSNATQVQVIIREHPALYQLIVRDNGSMKTRINNEGLGLKNIRDRVDSLGGILHITKENGFELFISVPKGPDNETAAGKAGLQI</sequence>
<evidence type="ECO:0000256" key="1">
    <source>
        <dbReference type="ARBA" id="ARBA00000085"/>
    </source>
</evidence>
<dbReference type="GO" id="GO:0000155">
    <property type="term" value="F:phosphorelay sensor kinase activity"/>
    <property type="evidence" value="ECO:0007669"/>
    <property type="project" value="InterPro"/>
</dbReference>
<keyword evidence="10" id="KW-0472">Membrane</keyword>
<keyword evidence="6 12" id="KW-0418">Kinase</keyword>
<dbReference type="GO" id="GO:0046983">
    <property type="term" value="F:protein dimerization activity"/>
    <property type="evidence" value="ECO:0007669"/>
    <property type="project" value="InterPro"/>
</dbReference>
<keyword evidence="10" id="KW-1133">Transmembrane helix</keyword>
<evidence type="ECO:0000313" key="13">
    <source>
        <dbReference type="Proteomes" id="UP000199182"/>
    </source>
</evidence>
<feature type="domain" description="Signal transduction histidine kinase subgroup 3 dimerisation and phosphoacceptor" evidence="11">
    <location>
        <begin position="169"/>
        <end position="231"/>
    </location>
</feature>
<dbReference type="SUPFAM" id="SSF55874">
    <property type="entry name" value="ATPase domain of HSP90 chaperone/DNA topoisomerase II/histidine kinase"/>
    <property type="match status" value="1"/>
</dbReference>
<feature type="transmembrane region" description="Helical" evidence="10">
    <location>
        <begin position="51"/>
        <end position="74"/>
    </location>
</feature>
<evidence type="ECO:0000256" key="9">
    <source>
        <dbReference type="SAM" id="Coils"/>
    </source>
</evidence>
<keyword evidence="7" id="KW-0067">ATP-binding</keyword>
<evidence type="ECO:0000256" key="6">
    <source>
        <dbReference type="ARBA" id="ARBA00022777"/>
    </source>
</evidence>
<name>A0A1G9ZUD9_9FIRM</name>
<keyword evidence="10" id="KW-0812">Transmembrane</keyword>
<keyword evidence="8" id="KW-0902">Two-component regulatory system</keyword>
<evidence type="ECO:0000256" key="7">
    <source>
        <dbReference type="ARBA" id="ARBA00022840"/>
    </source>
</evidence>
<keyword evidence="13" id="KW-1185">Reference proteome</keyword>
<dbReference type="CDD" id="cd16917">
    <property type="entry name" value="HATPase_UhpB-NarQ-NarX-like"/>
    <property type="match status" value="1"/>
</dbReference>
<keyword evidence="4" id="KW-0808">Transferase</keyword>
<dbReference type="InterPro" id="IPR036890">
    <property type="entry name" value="HATPase_C_sf"/>
</dbReference>
<dbReference type="STRING" id="258515.SAMN05192585_11445"/>
<evidence type="ECO:0000256" key="10">
    <source>
        <dbReference type="SAM" id="Phobius"/>
    </source>
</evidence>
<dbReference type="PANTHER" id="PTHR24421">
    <property type="entry name" value="NITRATE/NITRITE SENSOR PROTEIN NARX-RELATED"/>
    <property type="match status" value="1"/>
</dbReference>
<dbReference type="Pfam" id="PF07730">
    <property type="entry name" value="HisKA_3"/>
    <property type="match status" value="1"/>
</dbReference>
<dbReference type="GO" id="GO:0016020">
    <property type="term" value="C:membrane"/>
    <property type="evidence" value="ECO:0007669"/>
    <property type="project" value="InterPro"/>
</dbReference>
<evidence type="ECO:0000313" key="12">
    <source>
        <dbReference type="EMBL" id="SDN24878.1"/>
    </source>
</evidence>
<protein>
    <recommendedName>
        <fullName evidence="2">histidine kinase</fullName>
        <ecNumber evidence="2">2.7.13.3</ecNumber>
    </recommendedName>
</protein>
<keyword evidence="3" id="KW-0597">Phosphoprotein</keyword>
<dbReference type="PANTHER" id="PTHR24421:SF10">
    <property type="entry name" value="NITRATE_NITRITE SENSOR PROTEIN NARQ"/>
    <property type="match status" value="1"/>
</dbReference>
<dbReference type="Gene3D" id="1.20.5.1930">
    <property type="match status" value="1"/>
</dbReference>
<feature type="coiled-coil region" evidence="9">
    <location>
        <begin position="137"/>
        <end position="170"/>
    </location>
</feature>
<dbReference type="InterPro" id="IPR011712">
    <property type="entry name" value="Sig_transdc_His_kin_sub3_dim/P"/>
</dbReference>
<keyword evidence="5" id="KW-0547">Nucleotide-binding</keyword>
<gene>
    <name evidence="12" type="ORF">SAMN05192585_11445</name>
</gene>
<dbReference type="Proteomes" id="UP000199182">
    <property type="component" value="Unassembled WGS sequence"/>
</dbReference>